<dbReference type="PROSITE" id="PS00758">
    <property type="entry name" value="ARGE_DAPE_CPG2_1"/>
    <property type="match status" value="1"/>
</dbReference>
<evidence type="ECO:0000256" key="4">
    <source>
        <dbReference type="ARBA" id="ARBA00022801"/>
    </source>
</evidence>
<dbReference type="Pfam" id="PF01546">
    <property type="entry name" value="Peptidase_M20"/>
    <property type="match status" value="1"/>
</dbReference>
<dbReference type="InterPro" id="IPR011650">
    <property type="entry name" value="Peptidase_M20_dimer"/>
</dbReference>
<dbReference type="EMBL" id="DVGC01000032">
    <property type="protein sequence ID" value="HIR05498.1"/>
    <property type="molecule type" value="Genomic_DNA"/>
</dbReference>
<dbReference type="GO" id="GO:0004180">
    <property type="term" value="F:carboxypeptidase activity"/>
    <property type="evidence" value="ECO:0007669"/>
    <property type="project" value="TreeGrafter"/>
</dbReference>
<dbReference type="Gene3D" id="1.10.150.900">
    <property type="match status" value="1"/>
</dbReference>
<dbReference type="Gene3D" id="3.30.70.360">
    <property type="match status" value="1"/>
</dbReference>
<dbReference type="InterPro" id="IPR002933">
    <property type="entry name" value="Peptidase_M20"/>
</dbReference>
<dbReference type="GO" id="GO:0051603">
    <property type="term" value="P:proteolysis involved in protein catabolic process"/>
    <property type="evidence" value="ECO:0007669"/>
    <property type="project" value="TreeGrafter"/>
</dbReference>
<reference evidence="7" key="1">
    <citation type="submission" date="2020-10" db="EMBL/GenBank/DDBJ databases">
        <authorList>
            <person name="Gilroy R."/>
        </authorList>
    </citation>
    <scope>NUCLEOTIDE SEQUENCE</scope>
    <source>
        <strain evidence="7">CHK180-2868</strain>
    </source>
</reference>
<dbReference type="AlphaFoldDB" id="A0A9D1A603"/>
<evidence type="ECO:0000313" key="8">
    <source>
        <dbReference type="Proteomes" id="UP000824250"/>
    </source>
</evidence>
<keyword evidence="5" id="KW-0862">Zinc</keyword>
<feature type="domain" description="Peptidase M20 dimerisation" evidence="6">
    <location>
        <begin position="200"/>
        <end position="340"/>
    </location>
</feature>
<dbReference type="Proteomes" id="UP000824250">
    <property type="component" value="Unassembled WGS sequence"/>
</dbReference>
<dbReference type="InterPro" id="IPR047177">
    <property type="entry name" value="Pept_M20A"/>
</dbReference>
<dbReference type="Gene3D" id="3.40.630.10">
    <property type="entry name" value="Zn peptidases"/>
    <property type="match status" value="1"/>
</dbReference>
<dbReference type="SUPFAM" id="SSF53187">
    <property type="entry name" value="Zn-dependent exopeptidases"/>
    <property type="match status" value="1"/>
</dbReference>
<dbReference type="Pfam" id="PF07687">
    <property type="entry name" value="M20_dimer"/>
    <property type="match status" value="1"/>
</dbReference>
<keyword evidence="4" id="KW-0378">Hydrolase</keyword>
<evidence type="ECO:0000259" key="6">
    <source>
        <dbReference type="Pfam" id="PF07687"/>
    </source>
</evidence>
<dbReference type="InterPro" id="IPR036264">
    <property type="entry name" value="Bact_exopeptidase_dim_dom"/>
</dbReference>
<keyword evidence="3" id="KW-0479">Metal-binding</keyword>
<evidence type="ECO:0000256" key="3">
    <source>
        <dbReference type="ARBA" id="ARBA00022723"/>
    </source>
</evidence>
<dbReference type="PANTHER" id="PTHR45962">
    <property type="entry name" value="N-FATTY-ACYL-AMINO ACID SYNTHASE/HYDROLASE PM20D1"/>
    <property type="match status" value="1"/>
</dbReference>
<dbReference type="SUPFAM" id="SSF55031">
    <property type="entry name" value="Bacterial exopeptidase dimerisation domain"/>
    <property type="match status" value="1"/>
</dbReference>
<comment type="similarity">
    <text evidence="1">Belongs to the peptidase M20A family.</text>
</comment>
<evidence type="ECO:0000313" key="7">
    <source>
        <dbReference type="EMBL" id="HIR05498.1"/>
    </source>
</evidence>
<name>A0A9D1A603_9FIRM</name>
<evidence type="ECO:0000256" key="1">
    <source>
        <dbReference type="ARBA" id="ARBA00006247"/>
    </source>
</evidence>
<dbReference type="InterPro" id="IPR001261">
    <property type="entry name" value="ArgE/DapE_CS"/>
</dbReference>
<dbReference type="GO" id="GO:0046872">
    <property type="term" value="F:metal ion binding"/>
    <property type="evidence" value="ECO:0007669"/>
    <property type="project" value="UniProtKB-KW"/>
</dbReference>
<sequence>MAYDNNLFMEHLRKMIQIPTVSNADPDKMDVDAFLKLHAYLEEAYPLVHQKMTREVIGRAGLLYTWKGNGKSSHLPLMMTAHLDVVPEGDWSMWKYPPFSGEVAEGFIWGRGATDSKCNIQAYMDALELLIAEGFEPEYDLYFGFGYNEEIMGGPEPAAQLIADTLRERNVKLGCLIDECGGIQKTADGDQYGTIYICEKGYADFEFSKTDNGGHSAVPDKHSALGRVCEAACILEANPMKPVLTEAAVKQMEATAPFIKDEHLAELCRDVRKNWDELCSLMAENPAYNAMIRTTTAVTMAGGSAQANVMPERAWIVANNRLLPGQTLDDLWAHYKEILPEDIDIRLVKGSNPPAVQSTDTYAYKLISSIVEDKYPGLTLIPSMLCGGTDSRYYCDLCPTNSVYRFTGLSWDPRWDGVSHKVNERIPCDVLENNVDFYVRLFRQYGK</sequence>
<accession>A0A9D1A603</accession>
<evidence type="ECO:0000256" key="5">
    <source>
        <dbReference type="ARBA" id="ARBA00022833"/>
    </source>
</evidence>
<proteinExistence type="inferred from homology"/>
<dbReference type="PANTHER" id="PTHR45962:SF1">
    <property type="entry name" value="N-FATTY-ACYL-AMINO ACID SYNTHASE_HYDROLASE PM20D1"/>
    <property type="match status" value="1"/>
</dbReference>
<organism evidence="7 8">
    <name type="scientific">Candidatus Copromonas faecavium</name>
    <name type="common">nom. illeg.</name>
    <dbReference type="NCBI Taxonomy" id="2840740"/>
    <lineage>
        <taxon>Bacteria</taxon>
        <taxon>Bacillati</taxon>
        <taxon>Bacillota</taxon>
        <taxon>Clostridia</taxon>
        <taxon>Lachnospirales</taxon>
        <taxon>Lachnospiraceae</taxon>
        <taxon>Candidatus Copromonas (nom. illeg.)</taxon>
    </lineage>
</organism>
<evidence type="ECO:0000256" key="2">
    <source>
        <dbReference type="ARBA" id="ARBA00022670"/>
    </source>
</evidence>
<comment type="caution">
    <text evidence="7">The sequence shown here is derived from an EMBL/GenBank/DDBJ whole genome shotgun (WGS) entry which is preliminary data.</text>
</comment>
<reference evidence="7" key="2">
    <citation type="journal article" date="2021" name="PeerJ">
        <title>Extensive microbial diversity within the chicken gut microbiome revealed by metagenomics and culture.</title>
        <authorList>
            <person name="Gilroy R."/>
            <person name="Ravi A."/>
            <person name="Getino M."/>
            <person name="Pursley I."/>
            <person name="Horton D.L."/>
            <person name="Alikhan N.F."/>
            <person name="Baker D."/>
            <person name="Gharbi K."/>
            <person name="Hall N."/>
            <person name="Watson M."/>
            <person name="Adriaenssens E.M."/>
            <person name="Foster-Nyarko E."/>
            <person name="Jarju S."/>
            <person name="Secka A."/>
            <person name="Antonio M."/>
            <person name="Oren A."/>
            <person name="Chaudhuri R.R."/>
            <person name="La Ragione R."/>
            <person name="Hildebrand F."/>
            <person name="Pallen M.J."/>
        </authorList>
    </citation>
    <scope>NUCLEOTIDE SEQUENCE</scope>
    <source>
        <strain evidence="7">CHK180-2868</strain>
    </source>
</reference>
<protein>
    <submittedName>
        <fullName evidence="7">M20/M25/M40 family metallo-hydrolase</fullName>
    </submittedName>
</protein>
<gene>
    <name evidence="7" type="ORF">IAB28_05975</name>
</gene>
<keyword evidence="2" id="KW-0645">Protease</keyword>